<keyword evidence="5 7" id="KW-1133">Transmembrane helix</keyword>
<comment type="similarity">
    <text evidence="7">Belongs to the binding-protein-dependent transport system permease family.</text>
</comment>
<feature type="transmembrane region" description="Helical" evidence="7">
    <location>
        <begin position="38"/>
        <end position="60"/>
    </location>
</feature>
<keyword evidence="3" id="KW-1003">Cell membrane</keyword>
<dbReference type="GO" id="GO:0005886">
    <property type="term" value="C:plasma membrane"/>
    <property type="evidence" value="ECO:0007669"/>
    <property type="project" value="UniProtKB-SubCell"/>
</dbReference>
<dbReference type="PANTHER" id="PTHR43744">
    <property type="entry name" value="ABC TRANSPORTER PERMEASE PROTEIN MG189-RELATED-RELATED"/>
    <property type="match status" value="1"/>
</dbReference>
<evidence type="ECO:0000259" key="8">
    <source>
        <dbReference type="PROSITE" id="PS50928"/>
    </source>
</evidence>
<dbReference type="CDD" id="cd06261">
    <property type="entry name" value="TM_PBP2"/>
    <property type="match status" value="1"/>
</dbReference>
<feature type="transmembrane region" description="Helical" evidence="7">
    <location>
        <begin position="204"/>
        <end position="227"/>
    </location>
</feature>
<feature type="transmembrane region" description="Helical" evidence="7">
    <location>
        <begin position="93"/>
        <end position="119"/>
    </location>
</feature>
<evidence type="ECO:0000256" key="2">
    <source>
        <dbReference type="ARBA" id="ARBA00022448"/>
    </source>
</evidence>
<dbReference type="PANTHER" id="PTHR43744:SF8">
    <property type="entry name" value="SN-GLYCEROL-3-PHOSPHATE TRANSPORT SYSTEM PERMEASE PROTEIN UGPE"/>
    <property type="match status" value="1"/>
</dbReference>
<dbReference type="InterPro" id="IPR000515">
    <property type="entry name" value="MetI-like"/>
</dbReference>
<proteinExistence type="inferred from homology"/>
<evidence type="ECO:0000256" key="3">
    <source>
        <dbReference type="ARBA" id="ARBA00022475"/>
    </source>
</evidence>
<keyword evidence="2 7" id="KW-0813">Transport</keyword>
<dbReference type="InterPro" id="IPR035906">
    <property type="entry name" value="MetI-like_sf"/>
</dbReference>
<dbReference type="GO" id="GO:0055085">
    <property type="term" value="P:transmembrane transport"/>
    <property type="evidence" value="ECO:0007669"/>
    <property type="project" value="InterPro"/>
</dbReference>
<dbReference type="KEGG" id="aym:YM304_36890"/>
<feature type="transmembrane region" description="Helical" evidence="7">
    <location>
        <begin position="162"/>
        <end position="183"/>
    </location>
</feature>
<sequence>MVQNADPTAPPTGTSAILAAGRARAWDEPRGIRRVLRYALLVVIAAAVLFPVYTTVLAAFSPSDRVLDRRLIPGEPTFGVIAKAWTEGRLGRYLWNSFLVAMLVTIAQVVTSMLSGYAFAHLRFPGRRVGFALFLSTLLVPFEATVVVNLDTIEWLGGINTIRGLALPFMASAVGTFLIRQALLTLPSELRDAARVDGLGHIGYLRHVAIPLVRPTLGALALFSFLASWNQYLWPSQVVTRDDQHTVQSGLRLLGKSGLNEPNLVMAGTVIAAVPIVIALVLFQRQLVRGLTAGAVKG</sequence>
<dbReference type="Pfam" id="PF00528">
    <property type="entry name" value="BPD_transp_1"/>
    <property type="match status" value="1"/>
</dbReference>
<evidence type="ECO:0000313" key="9">
    <source>
        <dbReference type="EMBL" id="BAN04003.1"/>
    </source>
</evidence>
<feature type="domain" description="ABC transmembrane type-1" evidence="8">
    <location>
        <begin position="94"/>
        <end position="283"/>
    </location>
</feature>
<feature type="transmembrane region" description="Helical" evidence="7">
    <location>
        <begin position="131"/>
        <end position="150"/>
    </location>
</feature>
<dbReference type="EMBL" id="AP012057">
    <property type="protein sequence ID" value="BAN04003.1"/>
    <property type="molecule type" value="Genomic_DNA"/>
</dbReference>
<keyword evidence="4 7" id="KW-0812">Transmembrane</keyword>
<keyword evidence="10" id="KW-1185">Reference proteome</keyword>
<protein>
    <submittedName>
        <fullName evidence="9">Putative ABC transporter permease protein</fullName>
    </submittedName>
</protein>
<evidence type="ECO:0000256" key="4">
    <source>
        <dbReference type="ARBA" id="ARBA00022692"/>
    </source>
</evidence>
<feature type="transmembrane region" description="Helical" evidence="7">
    <location>
        <begin position="264"/>
        <end position="283"/>
    </location>
</feature>
<evidence type="ECO:0000313" key="10">
    <source>
        <dbReference type="Proteomes" id="UP000011863"/>
    </source>
</evidence>
<dbReference type="AlphaFoldDB" id="A0A6C7ECF7"/>
<evidence type="ECO:0000256" key="7">
    <source>
        <dbReference type="RuleBase" id="RU363032"/>
    </source>
</evidence>
<comment type="subcellular location">
    <subcellularLocation>
        <location evidence="1 7">Cell membrane</location>
        <topology evidence="1 7">Multi-pass membrane protein</topology>
    </subcellularLocation>
</comment>
<dbReference type="Proteomes" id="UP000011863">
    <property type="component" value="Chromosome"/>
</dbReference>
<dbReference type="SUPFAM" id="SSF161098">
    <property type="entry name" value="MetI-like"/>
    <property type="match status" value="1"/>
</dbReference>
<name>A0A6C7ECF7_ILUCY</name>
<organism evidence="9 10">
    <name type="scientific">Ilumatobacter coccineus (strain NBRC 103263 / KCTC 29153 / YM16-304)</name>
    <dbReference type="NCBI Taxonomy" id="1313172"/>
    <lineage>
        <taxon>Bacteria</taxon>
        <taxon>Bacillati</taxon>
        <taxon>Actinomycetota</taxon>
        <taxon>Acidimicrobiia</taxon>
        <taxon>Acidimicrobiales</taxon>
        <taxon>Ilumatobacteraceae</taxon>
        <taxon>Ilumatobacter</taxon>
    </lineage>
</organism>
<accession>A0A6C7ECF7</accession>
<gene>
    <name evidence="9" type="ORF">YM304_36890</name>
</gene>
<reference evidence="9 10" key="1">
    <citation type="journal article" date="2013" name="Int. J. Syst. Evol. Microbiol.">
        <title>Ilumatobacter nonamiense sp. nov. and Ilumatobacter coccineum sp. nov., isolated from seashore sand.</title>
        <authorList>
            <person name="Matsumoto A."/>
            <person name="Kasai H."/>
            <person name="Matsuo Y."/>
            <person name="Shizuri Y."/>
            <person name="Ichikawa N."/>
            <person name="Fujita N."/>
            <person name="Omura S."/>
            <person name="Takahashi Y."/>
        </authorList>
    </citation>
    <scope>NUCLEOTIDE SEQUENCE [LARGE SCALE GENOMIC DNA]</scope>
    <source>
        <strain evidence="10">NBRC 103263 / KCTC 29153 / YM16-304</strain>
    </source>
</reference>
<evidence type="ECO:0000256" key="6">
    <source>
        <dbReference type="ARBA" id="ARBA00023136"/>
    </source>
</evidence>
<dbReference type="Gene3D" id="1.10.3720.10">
    <property type="entry name" value="MetI-like"/>
    <property type="match status" value="1"/>
</dbReference>
<dbReference type="PROSITE" id="PS50928">
    <property type="entry name" value="ABC_TM1"/>
    <property type="match status" value="1"/>
</dbReference>
<evidence type="ECO:0000256" key="5">
    <source>
        <dbReference type="ARBA" id="ARBA00022989"/>
    </source>
</evidence>
<keyword evidence="6 7" id="KW-0472">Membrane</keyword>
<evidence type="ECO:0000256" key="1">
    <source>
        <dbReference type="ARBA" id="ARBA00004651"/>
    </source>
</evidence>